<dbReference type="SUPFAM" id="SSF53756">
    <property type="entry name" value="UDP-Glycosyltransferase/glycogen phosphorylase"/>
    <property type="match status" value="1"/>
</dbReference>
<dbReference type="EMBL" id="JADIMG010000036">
    <property type="protein sequence ID" value="MBO8459421.1"/>
    <property type="molecule type" value="Genomic_DNA"/>
</dbReference>
<reference evidence="1" key="2">
    <citation type="journal article" date="2021" name="PeerJ">
        <title>Extensive microbial diversity within the chicken gut microbiome revealed by metagenomics and culture.</title>
        <authorList>
            <person name="Gilroy R."/>
            <person name="Ravi A."/>
            <person name="Getino M."/>
            <person name="Pursley I."/>
            <person name="Horton D.L."/>
            <person name="Alikhan N.F."/>
            <person name="Baker D."/>
            <person name="Gharbi K."/>
            <person name="Hall N."/>
            <person name="Watson M."/>
            <person name="Adriaenssens E.M."/>
            <person name="Foster-Nyarko E."/>
            <person name="Jarju S."/>
            <person name="Secka A."/>
            <person name="Antonio M."/>
            <person name="Oren A."/>
            <person name="Chaudhuri R.R."/>
            <person name="La Ragione R."/>
            <person name="Hildebrand F."/>
            <person name="Pallen M.J."/>
        </authorList>
    </citation>
    <scope>NUCLEOTIDE SEQUENCE</scope>
    <source>
        <strain evidence="1">G3-3990</strain>
    </source>
</reference>
<protein>
    <submittedName>
        <fullName evidence="1">Glycosyltransferase</fullName>
    </submittedName>
</protein>
<reference evidence="1" key="1">
    <citation type="submission" date="2020-10" db="EMBL/GenBank/DDBJ databases">
        <authorList>
            <person name="Gilroy R."/>
        </authorList>
    </citation>
    <scope>NUCLEOTIDE SEQUENCE</scope>
    <source>
        <strain evidence="1">G3-3990</strain>
    </source>
</reference>
<comment type="caution">
    <text evidence="1">The sequence shown here is derived from an EMBL/GenBank/DDBJ whole genome shotgun (WGS) entry which is preliminary data.</text>
</comment>
<name>A0A9D9N3S3_9BACT</name>
<proteinExistence type="predicted"/>
<evidence type="ECO:0000313" key="1">
    <source>
        <dbReference type="EMBL" id="MBO8459421.1"/>
    </source>
</evidence>
<evidence type="ECO:0000313" key="2">
    <source>
        <dbReference type="Proteomes" id="UP000823641"/>
    </source>
</evidence>
<dbReference type="AlphaFoldDB" id="A0A9D9N3S3"/>
<accession>A0A9D9N3S3</accession>
<gene>
    <name evidence="1" type="ORF">IAA73_03700</name>
</gene>
<sequence length="316" mass="36388">MKILVAPLNWGLGHASRCVPVIQTLVARKHDVTIAGDGMSLRYLCMYFPELPYKEAPQLHLQYSKGNSQIGSMFRQLPTLFRFIRKDHKWIEEIVRRHHFDLVISDNRFGLYTSLTRTAYITHQIMVKMPQGLTFAEKWGYRLHRFFIDKYNYCLIPDYPGTPNLSGDLSHKYPLPHNARFIGPLSRFMHAPSIQPNCTYDVVAIISGLEPHRTLLEQQVLQTYAHKKEKVLVLEGRIGEQPHPTISDNIHIVSHMEDHELLPYLVGCKKIICRSGYSSIMDLDALHLLHKATLIATPGQTEQEYLAQLHQTQNSI</sequence>
<organism evidence="1 2">
    <name type="scientific">Candidatus Gallipaludibacter merdavium</name>
    <dbReference type="NCBI Taxonomy" id="2840839"/>
    <lineage>
        <taxon>Bacteria</taxon>
        <taxon>Pseudomonadati</taxon>
        <taxon>Bacteroidota</taxon>
        <taxon>Bacteroidia</taxon>
        <taxon>Bacteroidales</taxon>
        <taxon>Candidatus Gallipaludibacter</taxon>
    </lineage>
</organism>
<dbReference type="Proteomes" id="UP000823641">
    <property type="component" value="Unassembled WGS sequence"/>
</dbReference>